<dbReference type="GO" id="GO:0050313">
    <property type="term" value="F:sulfur dioxygenase activity"/>
    <property type="evidence" value="ECO:0007669"/>
    <property type="project" value="InterPro"/>
</dbReference>
<name>V6KT38_STRRC</name>
<dbReference type="Pfam" id="PF00581">
    <property type="entry name" value="Rhodanese"/>
    <property type="match status" value="1"/>
</dbReference>
<accession>V6KT38</accession>
<dbReference type="Proteomes" id="UP000017984">
    <property type="component" value="Chromosome"/>
</dbReference>
<keyword evidence="4" id="KW-1185">Reference proteome</keyword>
<dbReference type="InterPro" id="IPR001279">
    <property type="entry name" value="Metallo-B-lactamas"/>
</dbReference>
<dbReference type="PATRIC" id="fig|1352936.5.peg.1538"/>
<dbReference type="OrthoDB" id="3196337at2"/>
<dbReference type="PANTHER" id="PTHR43084:SF1">
    <property type="entry name" value="PERSULFIDE DIOXYGENASE ETHE1, MITOCHONDRIAL"/>
    <property type="match status" value="1"/>
</dbReference>
<reference evidence="3 4" key="1">
    <citation type="journal article" date="2014" name="Genome Announc.">
        <title>Draft Genome Sequence of Streptomyces roseochromogenes subsp. oscitans DS 12.976, Producer of the Aminocoumarin Antibiotic Clorobiocin.</title>
        <authorList>
            <person name="Ruckert C."/>
            <person name="Kalinowski J."/>
            <person name="Heide L."/>
            <person name="Apel A.K."/>
        </authorList>
    </citation>
    <scope>NUCLEOTIDE SEQUENCE [LARGE SCALE GENOMIC DNA]</scope>
    <source>
        <strain evidence="3 4">DS 12.976</strain>
    </source>
</reference>
<dbReference type="GO" id="GO:0006749">
    <property type="term" value="P:glutathione metabolic process"/>
    <property type="evidence" value="ECO:0007669"/>
    <property type="project" value="InterPro"/>
</dbReference>
<dbReference type="Pfam" id="PF00753">
    <property type="entry name" value="Lactamase_B"/>
    <property type="match status" value="1"/>
</dbReference>
<evidence type="ECO:0000259" key="2">
    <source>
        <dbReference type="PROSITE" id="PS50206"/>
    </source>
</evidence>
<dbReference type="SUPFAM" id="SSF52821">
    <property type="entry name" value="Rhodanese/Cell cycle control phosphatase"/>
    <property type="match status" value="2"/>
</dbReference>
<protein>
    <submittedName>
        <fullName evidence="3">Beta-lactamase</fullName>
    </submittedName>
</protein>
<dbReference type="SMART" id="SM00450">
    <property type="entry name" value="RHOD"/>
    <property type="match status" value="2"/>
</dbReference>
<sequence length="453" mass="47637">MFFVDTIEVAGLGNRSYLAGGERTAVAVDPPRDVDRVLAAAARRGVRISHVVETHIHNDYVTGGLELARLTGAAYLVPAGATVSFERVPVHDGDRTVIDAGLTLRALATPGHTPHHTAYVLEESGSVVAVFTGGSLLIGTVGRPDLVEPRLTERLARAQHASAHRLAAELPDTAAVLPTHGFGSFCSAGRAEGSETTIGKERASNEALTQDVDAFVTRLLAGLDDIPAYYTYMGPANSAGPAPVDLTAPARADAEEIAARLAAGEWVVDLRNRIAFAEGHVAGTYNFEADGQLATYLAWLIPWGKPVTLLAASAEQLAHAQRELVRVGIDRPAAAATGGPSAWTTEGEPLATFPRADFTDLAARHLAEDVVVLDVRRAAERAAGFIEGSVHIPLHTLHRRLDEVPPGEVWVHCAGGMRAAIAASLLDAAGRDVVAVDDSFTAADTAGLTLRTD</sequence>
<dbReference type="CDD" id="cd00158">
    <property type="entry name" value="RHOD"/>
    <property type="match status" value="1"/>
</dbReference>
<organism evidence="3 4">
    <name type="scientific">Streptomyces roseochromogenus subsp. oscitans DS 12.976</name>
    <dbReference type="NCBI Taxonomy" id="1352936"/>
    <lineage>
        <taxon>Bacteria</taxon>
        <taxon>Bacillati</taxon>
        <taxon>Actinomycetota</taxon>
        <taxon>Actinomycetes</taxon>
        <taxon>Kitasatosporales</taxon>
        <taxon>Streptomycetaceae</taxon>
        <taxon>Streptomyces</taxon>
    </lineage>
</organism>
<dbReference type="InterPro" id="IPR036873">
    <property type="entry name" value="Rhodanese-like_dom_sf"/>
</dbReference>
<dbReference type="InterPro" id="IPR036866">
    <property type="entry name" value="RibonucZ/Hydroxyglut_hydro"/>
</dbReference>
<proteinExistence type="predicted"/>
<dbReference type="PANTHER" id="PTHR43084">
    <property type="entry name" value="PERSULFIDE DIOXYGENASE ETHE1"/>
    <property type="match status" value="1"/>
</dbReference>
<feature type="domain" description="Rhodanese" evidence="2">
    <location>
        <begin position="261"/>
        <end position="352"/>
    </location>
</feature>
<comment type="caution">
    <text evidence="3">The sequence shown here is derived from an EMBL/GenBank/DDBJ whole genome shotgun (WGS) entry which is preliminary data.</text>
</comment>
<evidence type="ECO:0000313" key="4">
    <source>
        <dbReference type="Proteomes" id="UP000017984"/>
    </source>
</evidence>
<dbReference type="Gene3D" id="3.40.250.10">
    <property type="entry name" value="Rhodanese-like domain"/>
    <property type="match status" value="2"/>
</dbReference>
<dbReference type="InterPro" id="IPR044528">
    <property type="entry name" value="POD-like_MBL-fold"/>
</dbReference>
<feature type="domain" description="Rhodanese" evidence="2">
    <location>
        <begin position="366"/>
        <end position="452"/>
    </location>
</feature>
<dbReference type="HOGENOM" id="CLU_030571_7_1_11"/>
<dbReference type="SUPFAM" id="SSF56281">
    <property type="entry name" value="Metallo-hydrolase/oxidoreductase"/>
    <property type="match status" value="1"/>
</dbReference>
<dbReference type="CDD" id="cd07724">
    <property type="entry name" value="POD-like_MBL-fold"/>
    <property type="match status" value="1"/>
</dbReference>
<dbReference type="SMART" id="SM00849">
    <property type="entry name" value="Lactamase_B"/>
    <property type="match status" value="1"/>
</dbReference>
<dbReference type="PROSITE" id="PS50206">
    <property type="entry name" value="RHODANESE_3"/>
    <property type="match status" value="2"/>
</dbReference>
<dbReference type="RefSeq" id="WP_023545435.1">
    <property type="nucleotide sequence ID" value="NZ_CM002285.1"/>
</dbReference>
<dbReference type="STRING" id="1352936.M878_07220"/>
<keyword evidence="1" id="KW-0479">Metal-binding</keyword>
<dbReference type="GO" id="GO:0070813">
    <property type="term" value="P:hydrogen sulfide metabolic process"/>
    <property type="evidence" value="ECO:0007669"/>
    <property type="project" value="TreeGrafter"/>
</dbReference>
<dbReference type="GO" id="GO:0046872">
    <property type="term" value="F:metal ion binding"/>
    <property type="evidence" value="ECO:0007669"/>
    <property type="project" value="UniProtKB-KW"/>
</dbReference>
<gene>
    <name evidence="3" type="ORF">M878_07220</name>
</gene>
<dbReference type="InterPro" id="IPR001763">
    <property type="entry name" value="Rhodanese-like_dom"/>
</dbReference>
<dbReference type="Gene3D" id="3.60.15.10">
    <property type="entry name" value="Ribonuclease Z/Hydroxyacylglutathione hydrolase-like"/>
    <property type="match status" value="1"/>
</dbReference>
<dbReference type="EMBL" id="AWQX01000061">
    <property type="protein sequence ID" value="EST35158.1"/>
    <property type="molecule type" value="Genomic_DNA"/>
</dbReference>
<evidence type="ECO:0000256" key="1">
    <source>
        <dbReference type="ARBA" id="ARBA00022723"/>
    </source>
</evidence>
<dbReference type="InterPro" id="IPR051682">
    <property type="entry name" value="Mito_Persulfide_Diox"/>
</dbReference>
<dbReference type="AlphaFoldDB" id="V6KT38"/>
<evidence type="ECO:0000313" key="3">
    <source>
        <dbReference type="EMBL" id="EST35158.1"/>
    </source>
</evidence>